<dbReference type="InterPro" id="IPR009061">
    <property type="entry name" value="DNA-bd_dom_put_sf"/>
</dbReference>
<dbReference type="RefSeq" id="WP_058919981.1">
    <property type="nucleotide sequence ID" value="NZ_JBHSQC010000015.1"/>
</dbReference>
<dbReference type="Gene3D" id="3.20.80.10">
    <property type="entry name" value="Regulatory factor, effector binding domain"/>
    <property type="match status" value="1"/>
</dbReference>
<evidence type="ECO:0000256" key="1">
    <source>
        <dbReference type="ARBA" id="ARBA00023125"/>
    </source>
</evidence>
<gene>
    <name evidence="3" type="ORF">ACFSBK_08875</name>
</gene>
<dbReference type="SMART" id="SM00422">
    <property type="entry name" value="HTH_MERR"/>
    <property type="match status" value="1"/>
</dbReference>
<dbReference type="PANTHER" id="PTHR30204:SF85">
    <property type="entry name" value="MULTIDRUG-EFFLUX TRANSPORTER 2 REGULATOR"/>
    <property type="match status" value="1"/>
</dbReference>
<dbReference type="Pfam" id="PF06445">
    <property type="entry name" value="GyrI-like"/>
    <property type="match status" value="1"/>
</dbReference>
<evidence type="ECO:0000313" key="3">
    <source>
        <dbReference type="EMBL" id="MFD1799960.1"/>
    </source>
</evidence>
<dbReference type="Gene3D" id="1.10.1660.10">
    <property type="match status" value="1"/>
</dbReference>
<evidence type="ECO:0000259" key="2">
    <source>
        <dbReference type="PROSITE" id="PS50937"/>
    </source>
</evidence>
<sequence length="270" mass="31834">MKKEYLTISQFSALSGISRKNLIYYDKINLFSPKMVSEKGYRLYEENQLDTISVIWILRELGKSIKEIKIYLQERTPEKMLSLFQEEQEQIDKKIRTLKQYKDMLKKRIELTKQADLITIGKITFIQQEKESILISEKINQNYNEALVNFYSIIEQQDIVQGYPIGAIVGKNELSDGQFTNFSYFYINKFAEDKNLLSIKPEGTYAVMYDYCDYNKTEKLYRKMLDELAKNGYEVDGDAYEEYIIDEVAEKNPDQYLVKVMIKVKKMTIG</sequence>
<dbReference type="PROSITE" id="PS50937">
    <property type="entry name" value="HTH_MERR_2"/>
    <property type="match status" value="1"/>
</dbReference>
<keyword evidence="4" id="KW-1185">Reference proteome</keyword>
<protein>
    <submittedName>
        <fullName evidence="3">MerR family transcriptional regulator</fullName>
    </submittedName>
</protein>
<reference evidence="4" key="1">
    <citation type="journal article" date="2019" name="Int. J. Syst. Evol. Microbiol.">
        <title>The Global Catalogue of Microorganisms (GCM) 10K type strain sequencing project: providing services to taxonomists for standard genome sequencing and annotation.</title>
        <authorList>
            <consortium name="The Broad Institute Genomics Platform"/>
            <consortium name="The Broad Institute Genome Sequencing Center for Infectious Disease"/>
            <person name="Wu L."/>
            <person name="Ma J."/>
        </authorList>
    </citation>
    <scope>NUCLEOTIDE SEQUENCE [LARGE SCALE GENOMIC DNA]</scope>
    <source>
        <strain evidence="4">KCTC 42143</strain>
    </source>
</reference>
<dbReference type="Pfam" id="PF13411">
    <property type="entry name" value="MerR_1"/>
    <property type="match status" value="1"/>
</dbReference>
<dbReference type="SUPFAM" id="SSF55136">
    <property type="entry name" value="Probable bacterial effector-binding domain"/>
    <property type="match status" value="1"/>
</dbReference>
<accession>A0ABW4NPS2</accession>
<dbReference type="Proteomes" id="UP001597285">
    <property type="component" value="Unassembled WGS sequence"/>
</dbReference>
<organism evidence="3 4">
    <name type="scientific">Carnobacterium antarcticum</name>
    <dbReference type="NCBI Taxonomy" id="2126436"/>
    <lineage>
        <taxon>Bacteria</taxon>
        <taxon>Bacillati</taxon>
        <taxon>Bacillota</taxon>
        <taxon>Bacilli</taxon>
        <taxon>Lactobacillales</taxon>
        <taxon>Carnobacteriaceae</taxon>
        <taxon>Carnobacterium</taxon>
    </lineage>
</organism>
<proteinExistence type="predicted"/>
<dbReference type="InterPro" id="IPR000551">
    <property type="entry name" value="MerR-type_HTH_dom"/>
</dbReference>
<feature type="domain" description="HTH merR-type" evidence="2">
    <location>
        <begin position="5"/>
        <end position="74"/>
    </location>
</feature>
<evidence type="ECO:0000313" key="4">
    <source>
        <dbReference type="Proteomes" id="UP001597285"/>
    </source>
</evidence>
<dbReference type="InterPro" id="IPR047057">
    <property type="entry name" value="MerR_fam"/>
</dbReference>
<keyword evidence="1" id="KW-0238">DNA-binding</keyword>
<dbReference type="EMBL" id="JBHUFF010000014">
    <property type="protein sequence ID" value="MFD1799960.1"/>
    <property type="molecule type" value="Genomic_DNA"/>
</dbReference>
<dbReference type="PANTHER" id="PTHR30204">
    <property type="entry name" value="REDOX-CYCLING DRUG-SENSING TRANSCRIPTIONAL ACTIVATOR SOXR"/>
    <property type="match status" value="1"/>
</dbReference>
<dbReference type="InterPro" id="IPR029442">
    <property type="entry name" value="GyrI-like"/>
</dbReference>
<comment type="caution">
    <text evidence="3">The sequence shown here is derived from an EMBL/GenBank/DDBJ whole genome shotgun (WGS) entry which is preliminary data.</text>
</comment>
<name>A0ABW4NPS2_9LACT</name>
<dbReference type="SUPFAM" id="SSF46955">
    <property type="entry name" value="Putative DNA-binding domain"/>
    <property type="match status" value="1"/>
</dbReference>
<dbReference type="InterPro" id="IPR011256">
    <property type="entry name" value="Reg_factor_effector_dom_sf"/>
</dbReference>